<evidence type="ECO:0000256" key="1">
    <source>
        <dbReference type="ARBA" id="ARBA00022723"/>
    </source>
</evidence>
<keyword evidence="3" id="KW-0186">Copper</keyword>
<sequence length="236" mass="25159">MRTLAYGATIPAQVIRANVGDELAVAVTNRLDHPTSVHWHGITLRNDMDGASPAAPNIEVGRDFIYPFSVQDAGTYWAHPHTELDADFSMYAPINVDARANPAPTTPNRLSCLMIGPTASAKRHSRFSTAYTAASPAIPGMPGRPGMGGAPGIPGMSGMGASSLMDGDADDINYRCYLINGRIPAAPTMFTAKAGQRIRMRIINAASDTAFQVAPAEVDALLLPVARRIRDFSRPN</sequence>
<protein>
    <submittedName>
        <fullName evidence="5">Copper resistance protein A-like protein</fullName>
    </submittedName>
</protein>
<name>A0A1U4U708_9MYCO</name>
<dbReference type="AlphaFoldDB" id="A0A1U4U708"/>
<dbReference type="GO" id="GO:0005507">
    <property type="term" value="F:copper ion binding"/>
    <property type="evidence" value="ECO:0007669"/>
    <property type="project" value="InterPro"/>
</dbReference>
<dbReference type="EMBL" id="FVGW01000007">
    <property type="protein sequence ID" value="SKM35205.1"/>
    <property type="molecule type" value="Genomic_DNA"/>
</dbReference>
<reference evidence="5 6" key="1">
    <citation type="submission" date="2016-11" db="EMBL/GenBank/DDBJ databases">
        <authorList>
            <consortium name="Pathogen Informatics"/>
        </authorList>
    </citation>
    <scope>NUCLEOTIDE SEQUENCE [LARGE SCALE GENOMIC DNA]</scope>
    <source>
        <strain evidence="5 6">911</strain>
    </source>
</reference>
<dbReference type="InterPro" id="IPR011707">
    <property type="entry name" value="Cu-oxidase-like_N"/>
</dbReference>
<feature type="domain" description="Plastocyanin-like" evidence="4">
    <location>
        <begin position="4"/>
        <end position="100"/>
    </location>
</feature>
<dbReference type="Gene3D" id="2.60.40.420">
    <property type="entry name" value="Cupredoxins - blue copper proteins"/>
    <property type="match status" value="1"/>
</dbReference>
<evidence type="ECO:0000313" key="5">
    <source>
        <dbReference type="EMBL" id="SKM35205.1"/>
    </source>
</evidence>
<keyword evidence="1" id="KW-0479">Metal-binding</keyword>
<dbReference type="PANTHER" id="PTHR11709">
    <property type="entry name" value="MULTI-COPPER OXIDASE"/>
    <property type="match status" value="1"/>
</dbReference>
<dbReference type="InterPro" id="IPR008972">
    <property type="entry name" value="Cupredoxin"/>
</dbReference>
<gene>
    <name evidence="5" type="primary">copA_3</name>
    <name evidence="5" type="ORF">SAMEA2259716_03668</name>
</gene>
<keyword evidence="2" id="KW-0560">Oxidoreductase</keyword>
<evidence type="ECO:0000313" key="6">
    <source>
        <dbReference type="Proteomes" id="UP000190074"/>
    </source>
</evidence>
<organism evidence="5 6">
    <name type="scientific">Mycobacteroides abscessus subsp. massiliense</name>
    <dbReference type="NCBI Taxonomy" id="1962118"/>
    <lineage>
        <taxon>Bacteria</taxon>
        <taxon>Bacillati</taxon>
        <taxon>Actinomycetota</taxon>
        <taxon>Actinomycetes</taxon>
        <taxon>Mycobacteriales</taxon>
        <taxon>Mycobacteriaceae</taxon>
        <taxon>Mycobacteroides</taxon>
        <taxon>Mycobacteroides abscessus</taxon>
    </lineage>
</organism>
<dbReference type="GO" id="GO:0016491">
    <property type="term" value="F:oxidoreductase activity"/>
    <property type="evidence" value="ECO:0007669"/>
    <property type="project" value="UniProtKB-KW"/>
</dbReference>
<evidence type="ECO:0000259" key="4">
    <source>
        <dbReference type="Pfam" id="PF07732"/>
    </source>
</evidence>
<dbReference type="PANTHER" id="PTHR11709:SF394">
    <property type="entry name" value="FI03373P-RELATED"/>
    <property type="match status" value="1"/>
</dbReference>
<proteinExistence type="predicted"/>
<dbReference type="SUPFAM" id="SSF49503">
    <property type="entry name" value="Cupredoxins"/>
    <property type="match status" value="2"/>
</dbReference>
<evidence type="ECO:0000256" key="3">
    <source>
        <dbReference type="ARBA" id="ARBA00023008"/>
    </source>
</evidence>
<accession>A0A1U4U708</accession>
<dbReference type="Proteomes" id="UP000190074">
    <property type="component" value="Unassembled WGS sequence"/>
</dbReference>
<dbReference type="Pfam" id="PF07732">
    <property type="entry name" value="Cu-oxidase_3"/>
    <property type="match status" value="1"/>
</dbReference>
<evidence type="ECO:0000256" key="2">
    <source>
        <dbReference type="ARBA" id="ARBA00023002"/>
    </source>
</evidence>
<dbReference type="InterPro" id="IPR045087">
    <property type="entry name" value="Cu-oxidase_fam"/>
</dbReference>